<feature type="region of interest" description="Disordered" evidence="1">
    <location>
        <begin position="155"/>
        <end position="174"/>
    </location>
</feature>
<dbReference type="RefSeq" id="WP_188835464.1">
    <property type="nucleotide sequence ID" value="NZ_BMHI01000001.1"/>
</dbReference>
<dbReference type="AlphaFoldDB" id="A0A916SVI2"/>
<reference evidence="2" key="1">
    <citation type="journal article" date="2014" name="Int. J. Syst. Evol. Microbiol.">
        <title>Complete genome sequence of Corynebacterium casei LMG S-19264T (=DSM 44701T), isolated from a smear-ripened cheese.</title>
        <authorList>
            <consortium name="US DOE Joint Genome Institute (JGI-PGF)"/>
            <person name="Walter F."/>
            <person name="Albersmeier A."/>
            <person name="Kalinowski J."/>
            <person name="Ruckert C."/>
        </authorList>
    </citation>
    <scope>NUCLEOTIDE SEQUENCE</scope>
    <source>
        <strain evidence="2">CGMCC 1.15085</strain>
    </source>
</reference>
<comment type="caution">
    <text evidence="2">The sequence shown here is derived from an EMBL/GenBank/DDBJ whole genome shotgun (WGS) entry which is preliminary data.</text>
</comment>
<organism evidence="2 3">
    <name type="scientific">Flexivirga endophytica</name>
    <dbReference type="NCBI Taxonomy" id="1849103"/>
    <lineage>
        <taxon>Bacteria</taxon>
        <taxon>Bacillati</taxon>
        <taxon>Actinomycetota</taxon>
        <taxon>Actinomycetes</taxon>
        <taxon>Micrococcales</taxon>
        <taxon>Dermacoccaceae</taxon>
        <taxon>Flexivirga</taxon>
    </lineage>
</organism>
<evidence type="ECO:0000313" key="3">
    <source>
        <dbReference type="Proteomes" id="UP000636793"/>
    </source>
</evidence>
<sequence>MLDSPITTTETADAATIPVGRVPTRWSLSGTRAIGPSDGAWWPQSTNLATELADLDVAVHAALHQRIARATYTEGMWPTGPRRIHTPLGTTKVGWFSRARYPENIDLSLTGFTHLVLTVIPSSTDAEFAEIVLGDYGAAPVGRDRSVRNGLDRWDNEGGQPAAHTTAHYGHLFE</sequence>
<dbReference type="Pfam" id="PF19457">
    <property type="entry name" value="DUF5994"/>
    <property type="match status" value="1"/>
</dbReference>
<keyword evidence="3" id="KW-1185">Reference proteome</keyword>
<protein>
    <submittedName>
        <fullName evidence="2">Uncharacterized protein</fullName>
    </submittedName>
</protein>
<dbReference type="Proteomes" id="UP000636793">
    <property type="component" value="Unassembled WGS sequence"/>
</dbReference>
<evidence type="ECO:0000313" key="2">
    <source>
        <dbReference type="EMBL" id="GGB19036.1"/>
    </source>
</evidence>
<name>A0A916SVI2_9MICO</name>
<dbReference type="EMBL" id="BMHI01000001">
    <property type="protein sequence ID" value="GGB19036.1"/>
    <property type="molecule type" value="Genomic_DNA"/>
</dbReference>
<reference evidence="2" key="2">
    <citation type="submission" date="2020-09" db="EMBL/GenBank/DDBJ databases">
        <authorList>
            <person name="Sun Q."/>
            <person name="Zhou Y."/>
        </authorList>
    </citation>
    <scope>NUCLEOTIDE SEQUENCE</scope>
    <source>
        <strain evidence="2">CGMCC 1.15085</strain>
    </source>
</reference>
<accession>A0A916SVI2</accession>
<proteinExistence type="predicted"/>
<gene>
    <name evidence="2" type="ORF">GCM10011492_06140</name>
</gene>
<dbReference type="InterPro" id="IPR046036">
    <property type="entry name" value="DUF5994"/>
</dbReference>
<evidence type="ECO:0000256" key="1">
    <source>
        <dbReference type="SAM" id="MobiDB-lite"/>
    </source>
</evidence>